<gene>
    <name evidence="1" type="ORF">KUA55_02740</name>
</gene>
<comment type="caution">
    <text evidence="1">The sequence shown here is derived from an EMBL/GenBank/DDBJ whole genome shotgun (WGS) entry which is preliminary data.</text>
</comment>
<proteinExistence type="predicted"/>
<protein>
    <submittedName>
        <fullName evidence="1">Uncharacterized protein</fullName>
    </submittedName>
</protein>
<sequence length="66" mass="7655">MLIIYYFIDDTVTKKAYQNAADFIGAQLKEVPDLEDYYRIDKVILADQELTLKNKTIGGLFDHLNK</sequence>
<reference evidence="1 2" key="1">
    <citation type="submission" date="2021-06" db="EMBL/GenBank/DDBJ databases">
        <title>Enterococcus alishanensis sp. nov., a novel lactic acid bacterium isolated from fresh coffee beans.</title>
        <authorList>
            <person name="Chen Y.-S."/>
        </authorList>
    </citation>
    <scope>NUCLEOTIDE SEQUENCE [LARGE SCALE GENOMIC DNA]</scope>
    <source>
        <strain evidence="1 2">ALS3</strain>
    </source>
</reference>
<keyword evidence="2" id="KW-1185">Reference proteome</keyword>
<evidence type="ECO:0000313" key="1">
    <source>
        <dbReference type="EMBL" id="MBV7389580.1"/>
    </source>
</evidence>
<dbReference type="EMBL" id="JAHUZB010000001">
    <property type="protein sequence ID" value="MBV7389580.1"/>
    <property type="molecule type" value="Genomic_DNA"/>
</dbReference>
<organism evidence="1 2">
    <name type="scientific">Enterococcus alishanensis</name>
    <dbReference type="NCBI Taxonomy" id="1303817"/>
    <lineage>
        <taxon>Bacteria</taxon>
        <taxon>Bacillati</taxon>
        <taxon>Bacillota</taxon>
        <taxon>Bacilli</taxon>
        <taxon>Lactobacillales</taxon>
        <taxon>Enterococcaceae</taxon>
        <taxon>Enterococcus</taxon>
    </lineage>
</organism>
<name>A0ABS6T9L2_9ENTE</name>
<dbReference type="Proteomes" id="UP000774130">
    <property type="component" value="Unassembled WGS sequence"/>
</dbReference>
<evidence type="ECO:0000313" key="2">
    <source>
        <dbReference type="Proteomes" id="UP000774130"/>
    </source>
</evidence>
<accession>A0ABS6T9L2</accession>
<dbReference type="RefSeq" id="WP_218324636.1">
    <property type="nucleotide sequence ID" value="NZ_JAHUZB010000001.1"/>
</dbReference>